<keyword evidence="2" id="KW-1185">Reference proteome</keyword>
<accession>A0A7Z7PQE9</accession>
<dbReference type="Gene3D" id="3.40.630.10">
    <property type="entry name" value="Zn peptidases"/>
    <property type="match status" value="2"/>
</dbReference>
<reference evidence="1 2" key="1">
    <citation type="submission" date="2017-01" db="EMBL/GenBank/DDBJ databases">
        <authorList>
            <person name="Erauso G."/>
        </authorList>
    </citation>
    <scope>NUCLEOTIDE SEQUENCE [LARGE SCALE GENOMIC DNA]</scope>
    <source>
        <strain evidence="1">MESINF1</strain>
    </source>
</reference>
<dbReference type="EMBL" id="LS974202">
    <property type="protein sequence ID" value="SSC12347.1"/>
    <property type="molecule type" value="Genomic_DNA"/>
</dbReference>
<dbReference type="KEGG" id="minf:MESINF_0898"/>
<gene>
    <name evidence="1" type="ORF">MESINF_0898</name>
</gene>
<sequence>MMRKWIILAVLLLVVLAGGIPLYLQRNFKEEVVAGPGVTDVFKLSRYFSGIEGTIADTDVFELKGSEEGGKMLIIAGTHENEPSAALTAFYLIENLKVDRGTVYIIPHFNRSGSLGTQPGGGFPLYFSMETPWGEKTFRMGDRGFQALDQWPDPDVYIHYPEGQAMSYIDARNTNRAWPGRPDGYYAEQVTYATMEMIKKEKIDIVIDLHEAEAMYPVTNCIVVPEKSMSYATGASFYVKGREKFENHVERSPTAFRGLSHREIGDWSDAYPFLLESPGVHLDQITAAKTPELIMDGIDPFVLKAAEKGLLFIPYDENGFSMDRRVGQHSSVIQEIVVQWSKKNPERGLTISAPKYKEIVENGLGYFFKDPSKANKDDVYYQ</sequence>
<organism evidence="1 2">
    <name type="scientific">Mesotoga infera</name>
    <dbReference type="NCBI Taxonomy" id="1236046"/>
    <lineage>
        <taxon>Bacteria</taxon>
        <taxon>Thermotogati</taxon>
        <taxon>Thermotogota</taxon>
        <taxon>Thermotogae</taxon>
        <taxon>Kosmotogales</taxon>
        <taxon>Kosmotogaceae</taxon>
        <taxon>Mesotoga</taxon>
    </lineage>
</organism>
<name>A0A7Z7PQE9_9BACT</name>
<dbReference type="Proteomes" id="UP000250796">
    <property type="component" value="Chromosome MESINF"/>
</dbReference>
<evidence type="ECO:0000313" key="1">
    <source>
        <dbReference type="EMBL" id="SSC12347.1"/>
    </source>
</evidence>
<evidence type="ECO:0000313" key="2">
    <source>
        <dbReference type="Proteomes" id="UP000250796"/>
    </source>
</evidence>
<dbReference type="SUPFAM" id="SSF53187">
    <property type="entry name" value="Zn-dependent exopeptidases"/>
    <property type="match status" value="1"/>
</dbReference>
<dbReference type="AlphaFoldDB" id="A0A7Z7PQE9"/>
<proteinExistence type="predicted"/>
<dbReference type="RefSeq" id="WP_169698693.1">
    <property type="nucleotide sequence ID" value="NZ_LS974202.1"/>
</dbReference>
<protein>
    <submittedName>
        <fullName evidence="1">Putative deacylase</fullName>
    </submittedName>
</protein>